<sequence length="131" mass="13337">MSNTPFTPVTIFLDAALPVQFLILALLIATIAAIVICLRKLSQGPRLAGGSAYLKGLRLGGPLAGFVGAAFGGLNMAIGLSNVGTLPPIAVLAPGYAEIMALILLGLITGSVAVIANWAVEARIDRTVLGE</sequence>
<dbReference type="Proteomes" id="UP001218579">
    <property type="component" value="Unassembled WGS sequence"/>
</dbReference>
<name>A0ABT5HHR8_9CAUL</name>
<protein>
    <recommendedName>
        <fullName evidence="4">MotA/TolQ/ExbB proton channel domain-containing protein</fullName>
    </recommendedName>
</protein>
<feature type="transmembrane region" description="Helical" evidence="1">
    <location>
        <begin position="99"/>
        <end position="120"/>
    </location>
</feature>
<evidence type="ECO:0000313" key="3">
    <source>
        <dbReference type="Proteomes" id="UP001218579"/>
    </source>
</evidence>
<dbReference type="RefSeq" id="WP_272744062.1">
    <property type="nucleotide sequence ID" value="NZ_JAQQKV010000001.1"/>
</dbReference>
<keyword evidence="1" id="KW-0472">Membrane</keyword>
<dbReference type="EMBL" id="JAQQKV010000001">
    <property type="protein sequence ID" value="MDC7675738.1"/>
    <property type="molecule type" value="Genomic_DNA"/>
</dbReference>
<feature type="transmembrane region" description="Helical" evidence="1">
    <location>
        <begin position="59"/>
        <end position="79"/>
    </location>
</feature>
<evidence type="ECO:0008006" key="4">
    <source>
        <dbReference type="Google" id="ProtNLM"/>
    </source>
</evidence>
<keyword evidence="1" id="KW-1133">Transmembrane helix</keyword>
<evidence type="ECO:0000256" key="1">
    <source>
        <dbReference type="SAM" id="Phobius"/>
    </source>
</evidence>
<proteinExistence type="predicted"/>
<feature type="transmembrane region" description="Helical" evidence="1">
    <location>
        <begin position="15"/>
        <end position="38"/>
    </location>
</feature>
<reference evidence="2 3" key="1">
    <citation type="submission" date="2023-01" db="EMBL/GenBank/DDBJ databases">
        <title>Novel species of the genus Asticcacaulis isolated from rivers.</title>
        <authorList>
            <person name="Lu H."/>
        </authorList>
    </citation>
    <scope>NUCLEOTIDE SEQUENCE [LARGE SCALE GENOMIC DNA]</scope>
    <source>
        <strain evidence="2 3">LKC15W</strain>
    </source>
</reference>
<organism evidence="2 3">
    <name type="scientific">Asticcacaulis machinosus</name>
    <dbReference type="NCBI Taxonomy" id="2984211"/>
    <lineage>
        <taxon>Bacteria</taxon>
        <taxon>Pseudomonadati</taxon>
        <taxon>Pseudomonadota</taxon>
        <taxon>Alphaproteobacteria</taxon>
        <taxon>Caulobacterales</taxon>
        <taxon>Caulobacteraceae</taxon>
        <taxon>Asticcacaulis</taxon>
    </lineage>
</organism>
<evidence type="ECO:0000313" key="2">
    <source>
        <dbReference type="EMBL" id="MDC7675738.1"/>
    </source>
</evidence>
<keyword evidence="1" id="KW-0812">Transmembrane</keyword>
<keyword evidence="3" id="KW-1185">Reference proteome</keyword>
<gene>
    <name evidence="2" type="ORF">PQU98_06340</name>
</gene>
<comment type="caution">
    <text evidence="2">The sequence shown here is derived from an EMBL/GenBank/DDBJ whole genome shotgun (WGS) entry which is preliminary data.</text>
</comment>
<accession>A0ABT5HHR8</accession>